<evidence type="ECO:0000256" key="2">
    <source>
        <dbReference type="ARBA" id="ARBA00010617"/>
    </source>
</evidence>
<keyword evidence="7" id="KW-1185">Reference proteome</keyword>
<comment type="similarity">
    <text evidence="2">Belongs to the cytochrome P450 family.</text>
</comment>
<dbReference type="GO" id="GO:0004497">
    <property type="term" value="F:monooxygenase activity"/>
    <property type="evidence" value="ECO:0007669"/>
    <property type="project" value="InterPro"/>
</dbReference>
<evidence type="ECO:0000313" key="6">
    <source>
        <dbReference type="EMBL" id="CAF9940798.1"/>
    </source>
</evidence>
<proteinExistence type="inferred from homology"/>
<dbReference type="PRINTS" id="PR00385">
    <property type="entry name" value="P450"/>
</dbReference>
<gene>
    <name evidence="6" type="ORF">HETSPECPRED_002644</name>
</gene>
<protein>
    <recommendedName>
        <fullName evidence="8">Cytochrome P450</fullName>
    </recommendedName>
</protein>
<dbReference type="EMBL" id="CAJPDS010000162">
    <property type="protein sequence ID" value="CAF9940798.1"/>
    <property type="molecule type" value="Genomic_DNA"/>
</dbReference>
<dbReference type="InterPro" id="IPR050121">
    <property type="entry name" value="Cytochrome_P450_monoxygenase"/>
</dbReference>
<dbReference type="AlphaFoldDB" id="A0A8H3J4Y3"/>
<organism evidence="6 7">
    <name type="scientific">Heterodermia speciosa</name>
    <dbReference type="NCBI Taxonomy" id="116794"/>
    <lineage>
        <taxon>Eukaryota</taxon>
        <taxon>Fungi</taxon>
        <taxon>Dikarya</taxon>
        <taxon>Ascomycota</taxon>
        <taxon>Pezizomycotina</taxon>
        <taxon>Lecanoromycetes</taxon>
        <taxon>OSLEUM clade</taxon>
        <taxon>Lecanoromycetidae</taxon>
        <taxon>Caliciales</taxon>
        <taxon>Physciaceae</taxon>
        <taxon>Heterodermia</taxon>
    </lineage>
</organism>
<dbReference type="GO" id="GO:0020037">
    <property type="term" value="F:heme binding"/>
    <property type="evidence" value="ECO:0007669"/>
    <property type="project" value="InterPro"/>
</dbReference>
<reference evidence="6" key="1">
    <citation type="submission" date="2021-03" db="EMBL/GenBank/DDBJ databases">
        <authorList>
            <person name="Tagirdzhanova G."/>
        </authorList>
    </citation>
    <scope>NUCLEOTIDE SEQUENCE</scope>
</reference>
<dbReference type="PANTHER" id="PTHR24305">
    <property type="entry name" value="CYTOCHROME P450"/>
    <property type="match status" value="1"/>
</dbReference>
<keyword evidence="3 5" id="KW-0479">Metal-binding</keyword>
<dbReference type="InterPro" id="IPR036396">
    <property type="entry name" value="Cyt_P450_sf"/>
</dbReference>
<evidence type="ECO:0000256" key="3">
    <source>
        <dbReference type="ARBA" id="ARBA00022723"/>
    </source>
</evidence>
<dbReference type="Proteomes" id="UP000664521">
    <property type="component" value="Unassembled WGS sequence"/>
</dbReference>
<sequence length="465" mass="51564">MSPVLCCIEVPPSLLSGIVWRTKARISDGRPFDAHEDIYHFALDAMSGFTFGHGFNFGTTLPTTEAISGMDTTAQKALRSTGTKEDPLSFPHGKLPDVMWAFMELTELVAYLLGNPFPHLTWAYVLRKPASKKAYQIKEDYIQGELKQAVQRLSEGGAEKPSSAVDYIVSREKAMTEKEGRKPDFFSRMIVDEVFGIVYTGHETTGTMLSWAMKYLADTPGAQSQLRQALHTRFADARAAGRNPTVQEITSNQIPWLEATIEESLRCSATAPTIDRVAKVDTQILGYRIPKGVVVSQPCSGPSITTPAFDIDEAMRSPTSLVARRDGDLVPSNWPREGISVWNPERWLVRGSSGQLEFNPKAGPQVAFGLGTRGCYGKRLTYVESRIWITLLVWNFEFLPLGAPDLAVYCQDDNGQRAERLLRSSARVECKGCGLVQNSRTCAKVLTVLFSINSIDHQVSYMPRL</sequence>
<dbReference type="InterPro" id="IPR002401">
    <property type="entry name" value="Cyt_P450_E_grp-I"/>
</dbReference>
<dbReference type="GO" id="GO:0016705">
    <property type="term" value="F:oxidoreductase activity, acting on paired donors, with incorporation or reduction of molecular oxygen"/>
    <property type="evidence" value="ECO:0007669"/>
    <property type="project" value="InterPro"/>
</dbReference>
<dbReference type="InterPro" id="IPR001128">
    <property type="entry name" value="Cyt_P450"/>
</dbReference>
<comment type="caution">
    <text evidence="6">The sequence shown here is derived from an EMBL/GenBank/DDBJ whole genome shotgun (WGS) entry which is preliminary data.</text>
</comment>
<dbReference type="PRINTS" id="PR00463">
    <property type="entry name" value="EP450I"/>
</dbReference>
<name>A0A8H3J4Y3_9LECA</name>
<evidence type="ECO:0000256" key="4">
    <source>
        <dbReference type="ARBA" id="ARBA00023004"/>
    </source>
</evidence>
<dbReference type="OrthoDB" id="1470350at2759"/>
<keyword evidence="5" id="KW-0349">Heme</keyword>
<evidence type="ECO:0000256" key="1">
    <source>
        <dbReference type="ARBA" id="ARBA00001971"/>
    </source>
</evidence>
<comment type="cofactor">
    <cofactor evidence="1 5">
        <name>heme</name>
        <dbReference type="ChEBI" id="CHEBI:30413"/>
    </cofactor>
</comment>
<evidence type="ECO:0000256" key="5">
    <source>
        <dbReference type="PIRSR" id="PIRSR602401-1"/>
    </source>
</evidence>
<evidence type="ECO:0008006" key="8">
    <source>
        <dbReference type="Google" id="ProtNLM"/>
    </source>
</evidence>
<keyword evidence="4 5" id="KW-0408">Iron</keyword>
<dbReference type="PANTHER" id="PTHR24305:SF232">
    <property type="entry name" value="P450, PUTATIVE (EUROFUNG)-RELATED"/>
    <property type="match status" value="1"/>
</dbReference>
<evidence type="ECO:0000313" key="7">
    <source>
        <dbReference type="Proteomes" id="UP000664521"/>
    </source>
</evidence>
<dbReference type="GO" id="GO:0005506">
    <property type="term" value="F:iron ion binding"/>
    <property type="evidence" value="ECO:0007669"/>
    <property type="project" value="InterPro"/>
</dbReference>
<dbReference type="SUPFAM" id="SSF48264">
    <property type="entry name" value="Cytochrome P450"/>
    <property type="match status" value="1"/>
</dbReference>
<dbReference type="Pfam" id="PF00067">
    <property type="entry name" value="p450"/>
    <property type="match status" value="2"/>
</dbReference>
<feature type="binding site" description="axial binding residue" evidence="5">
    <location>
        <position position="375"/>
    </location>
    <ligand>
        <name>heme</name>
        <dbReference type="ChEBI" id="CHEBI:30413"/>
    </ligand>
    <ligandPart>
        <name>Fe</name>
        <dbReference type="ChEBI" id="CHEBI:18248"/>
    </ligandPart>
</feature>
<accession>A0A8H3J4Y3</accession>
<dbReference type="Gene3D" id="1.10.630.10">
    <property type="entry name" value="Cytochrome P450"/>
    <property type="match status" value="1"/>
</dbReference>